<reference evidence="1 2" key="1">
    <citation type="submission" date="2015-03" db="EMBL/GenBank/DDBJ databases">
        <authorList>
            <person name="Morales-Cruz A."/>
            <person name="Amrine K.C."/>
            <person name="Cantu D."/>
        </authorList>
    </citation>
    <scope>NUCLEOTIDE SEQUENCE [LARGE SCALE GENOMIC DNA]</scope>
    <source>
        <strain evidence="1">DS831</strain>
    </source>
</reference>
<gene>
    <name evidence="1" type="ORF">UCDDS831_g07439</name>
</gene>
<dbReference type="Proteomes" id="UP000034182">
    <property type="component" value="Unassembled WGS sequence"/>
</dbReference>
<dbReference type="InterPro" id="IPR018626">
    <property type="entry name" value="LCHN/Anr2"/>
</dbReference>
<evidence type="ECO:0000313" key="2">
    <source>
        <dbReference type="Proteomes" id="UP000034182"/>
    </source>
</evidence>
<dbReference type="GO" id="GO:0005811">
    <property type="term" value="C:lipid droplet"/>
    <property type="evidence" value="ECO:0007669"/>
    <property type="project" value="TreeGrafter"/>
</dbReference>
<organism evidence="1 2">
    <name type="scientific">Diplodia seriata</name>
    <dbReference type="NCBI Taxonomy" id="420778"/>
    <lineage>
        <taxon>Eukaryota</taxon>
        <taxon>Fungi</taxon>
        <taxon>Dikarya</taxon>
        <taxon>Ascomycota</taxon>
        <taxon>Pezizomycotina</taxon>
        <taxon>Dothideomycetes</taxon>
        <taxon>Dothideomycetes incertae sedis</taxon>
        <taxon>Botryosphaeriales</taxon>
        <taxon>Botryosphaeriaceae</taxon>
        <taxon>Diplodia</taxon>
    </lineage>
</organism>
<accession>A0A0G2E0F7</accession>
<proteinExistence type="predicted"/>
<dbReference type="PANTHER" id="PTHR28153:SF1">
    <property type="entry name" value="DUF4484 DOMAIN-CONTAINING PROTEIN"/>
    <property type="match status" value="1"/>
</dbReference>
<dbReference type="InterPro" id="IPR053056">
    <property type="entry name" value="Lipid_Metab_Assoc_Protein"/>
</dbReference>
<sequence>MSAPNATATNGHAPSGDLPSLAALFLIKFDLKIGYTITWKRSLSDLELDGAVEFKSLPSGLHSVKEDLVYV</sequence>
<dbReference type="AlphaFoldDB" id="A0A0G2E0F7"/>
<evidence type="ECO:0000313" key="1">
    <source>
        <dbReference type="EMBL" id="KKY15836.1"/>
    </source>
</evidence>
<dbReference type="PANTHER" id="PTHR28153">
    <property type="entry name" value="PROTEIN, PUTATIVE-RELATED"/>
    <property type="match status" value="1"/>
</dbReference>
<dbReference type="Pfam" id="PF09804">
    <property type="entry name" value="DENND11"/>
    <property type="match status" value="1"/>
</dbReference>
<reference evidence="1 2" key="2">
    <citation type="submission" date="2015-05" db="EMBL/GenBank/DDBJ databases">
        <title>Distinctive expansion of gene families associated with plant cell wall degradation and secondary metabolism in the genomes of grapevine trunk pathogens.</title>
        <authorList>
            <person name="Lawrence D.P."/>
            <person name="Travadon R."/>
            <person name="Rolshausen P.E."/>
            <person name="Baumgartner K."/>
        </authorList>
    </citation>
    <scope>NUCLEOTIDE SEQUENCE [LARGE SCALE GENOMIC DNA]</scope>
    <source>
        <strain evidence="1">DS831</strain>
    </source>
</reference>
<name>A0A0G2E0F7_9PEZI</name>
<comment type="caution">
    <text evidence="1">The sequence shown here is derived from an EMBL/GenBank/DDBJ whole genome shotgun (WGS) entry which is preliminary data.</text>
</comment>
<protein>
    <submittedName>
        <fullName evidence="1">Uncharacterized protein</fullName>
    </submittedName>
</protein>
<dbReference type="EMBL" id="LAQI01000179">
    <property type="protein sequence ID" value="KKY15836.1"/>
    <property type="molecule type" value="Genomic_DNA"/>
</dbReference>